<feature type="region of interest" description="Disordered" evidence="5">
    <location>
        <begin position="206"/>
        <end position="263"/>
    </location>
</feature>
<evidence type="ECO:0000313" key="8">
    <source>
        <dbReference type="Proteomes" id="UP000298327"/>
    </source>
</evidence>
<dbReference type="OrthoDB" id="428480at2759"/>
<dbReference type="InterPro" id="IPR052764">
    <property type="entry name" value="GH20_Enzymes"/>
</dbReference>
<evidence type="ECO:0000256" key="2">
    <source>
        <dbReference type="ARBA" id="ARBA00006285"/>
    </source>
</evidence>
<evidence type="ECO:0000313" key="7">
    <source>
        <dbReference type="EMBL" id="TFY68136.1"/>
    </source>
</evidence>
<evidence type="ECO:0000256" key="4">
    <source>
        <dbReference type="ARBA" id="ARBA00022801"/>
    </source>
</evidence>
<evidence type="ECO:0000256" key="1">
    <source>
        <dbReference type="ARBA" id="ARBA00001231"/>
    </source>
</evidence>
<dbReference type="Pfam" id="PF00728">
    <property type="entry name" value="Glyco_hydro_20"/>
    <property type="match status" value="1"/>
</dbReference>
<organism evidence="7 8">
    <name type="scientific">Dentipellis fragilis</name>
    <dbReference type="NCBI Taxonomy" id="205917"/>
    <lineage>
        <taxon>Eukaryota</taxon>
        <taxon>Fungi</taxon>
        <taxon>Dikarya</taxon>
        <taxon>Basidiomycota</taxon>
        <taxon>Agaricomycotina</taxon>
        <taxon>Agaricomycetes</taxon>
        <taxon>Russulales</taxon>
        <taxon>Hericiaceae</taxon>
        <taxon>Dentipellis</taxon>
    </lineage>
</organism>
<dbReference type="Proteomes" id="UP000298327">
    <property type="component" value="Unassembled WGS sequence"/>
</dbReference>
<feature type="domain" description="Glycoside hydrolase family 20 catalytic" evidence="6">
    <location>
        <begin position="309"/>
        <end position="461"/>
    </location>
</feature>
<dbReference type="EC" id="3.2.1.52" evidence="3"/>
<gene>
    <name evidence="7" type="ORF">EVG20_g3683</name>
</gene>
<comment type="caution">
    <text evidence="7">The sequence shown here is derived from an EMBL/GenBank/DDBJ whole genome shotgun (WGS) entry which is preliminary data.</text>
</comment>
<dbReference type="Gene3D" id="3.20.20.80">
    <property type="entry name" value="Glycosidases"/>
    <property type="match status" value="1"/>
</dbReference>
<comment type="similarity">
    <text evidence="2">Belongs to the glycosyl hydrolase 20 family.</text>
</comment>
<dbReference type="EMBL" id="SEOQ01000171">
    <property type="protein sequence ID" value="TFY68136.1"/>
    <property type="molecule type" value="Genomic_DNA"/>
</dbReference>
<feature type="compositionally biased region" description="Low complexity" evidence="5">
    <location>
        <begin position="232"/>
        <end position="256"/>
    </location>
</feature>
<keyword evidence="4" id="KW-0378">Hydrolase</keyword>
<dbReference type="AlphaFoldDB" id="A0A4Y9YZX6"/>
<dbReference type="InterPro" id="IPR017853">
    <property type="entry name" value="GH"/>
</dbReference>
<dbReference type="GO" id="GO:0005975">
    <property type="term" value="P:carbohydrate metabolic process"/>
    <property type="evidence" value="ECO:0007669"/>
    <property type="project" value="InterPro"/>
</dbReference>
<comment type="catalytic activity">
    <reaction evidence="1">
        <text>Hydrolysis of terminal non-reducing N-acetyl-D-hexosamine residues in N-acetyl-beta-D-hexosaminides.</text>
        <dbReference type="EC" id="3.2.1.52"/>
    </reaction>
</comment>
<dbReference type="GO" id="GO:0004563">
    <property type="term" value="F:beta-N-acetylhexosaminidase activity"/>
    <property type="evidence" value="ECO:0007669"/>
    <property type="project" value="UniProtKB-EC"/>
</dbReference>
<sequence length="752" mass="82391">MRKRLRERYGLTIRLSAFSVLKELVRTDPSPRLGVTHRGHRVSVVGPCAPFIDRQRRFDQARAFIRQRAQHDRVTISPYLPYISSTSNIGMPSSFPPPPLDLSAAEHFSDLSDWSPYSSSRRPTSQCSFPRTVSRSGSWADITLDGNPSDYVSRRLPSLCSISDVFPEGPFIGLADKQEREQEQRCHSLNDGAHADIVRSGDTAFEARVSGSSATPKLHSADSGPEYSSDETGSTTSRNSSYRSRRSGFYGSPSSSVTPLSQPTQSSACASSIDLSSYSALARFVFDLRNNFSVDAEDIEAVMQAMDDDVIPEIESPGHALVITQWKPELALSTDPSLLNISFPDTIPTVKSIWQEFLPWLHSKQVSIGADEYDADLADDYNNFVNTMSYFIWQQSKKTIRIWGTNEPSNRTSVSKNITIQHWEFFEDDPFELIRAGYRVINSDDAFQYIVLKESGSYPQQLNQTRLWDGANTVTGGIWDPHVFDRGNSSNNPTPENPLLAGSIMAAWNDPGPNATTYLEAFYSIKAGLPVIAAANWQAASRPNHLTQDQYLASFPRLEAAAPAQNLDRRIKSAHEIVVEYNLTPASRRPGGRVKDGSGNNYDGTWANGSVKTPLGSKGHNYTFLVEVGAHNISGPLLTGPDDSFGFTTSGNGSTLAFTSSNTLYPLLNYTFPASTAPSSREIIVTGTEDGTSAFVDGQHVGDFVIAIDGNNAILAPMAFVAPVQQIGGAVTRFVLWDGVQNIPSISRPSSP</sequence>
<keyword evidence="8" id="KW-1185">Reference proteome</keyword>
<accession>A0A4Y9YZX6</accession>
<reference evidence="7 8" key="1">
    <citation type="submission" date="2019-02" db="EMBL/GenBank/DDBJ databases">
        <title>Genome sequencing of the rare red list fungi Dentipellis fragilis.</title>
        <authorList>
            <person name="Buettner E."/>
            <person name="Kellner H."/>
        </authorList>
    </citation>
    <scope>NUCLEOTIDE SEQUENCE [LARGE SCALE GENOMIC DNA]</scope>
    <source>
        <strain evidence="7 8">DSM 105465</strain>
    </source>
</reference>
<name>A0A4Y9YZX6_9AGAM</name>
<protein>
    <recommendedName>
        <fullName evidence="3">beta-N-acetylhexosaminidase</fullName>
        <ecNumber evidence="3">3.2.1.52</ecNumber>
    </recommendedName>
</protein>
<dbReference type="SUPFAM" id="SSF51445">
    <property type="entry name" value="(Trans)glycosidases"/>
    <property type="match status" value="1"/>
</dbReference>
<proteinExistence type="inferred from homology"/>
<evidence type="ECO:0000256" key="3">
    <source>
        <dbReference type="ARBA" id="ARBA00012663"/>
    </source>
</evidence>
<evidence type="ECO:0000256" key="5">
    <source>
        <dbReference type="SAM" id="MobiDB-lite"/>
    </source>
</evidence>
<dbReference type="InterPro" id="IPR015883">
    <property type="entry name" value="Glyco_hydro_20_cat"/>
</dbReference>
<dbReference type="PANTHER" id="PTHR43678:SF1">
    <property type="entry name" value="BETA-N-ACETYLHEXOSAMINIDASE"/>
    <property type="match status" value="1"/>
</dbReference>
<evidence type="ECO:0000259" key="6">
    <source>
        <dbReference type="Pfam" id="PF00728"/>
    </source>
</evidence>
<dbReference type="PANTHER" id="PTHR43678">
    <property type="entry name" value="PUTATIVE (AFU_ORTHOLOGUE AFUA_2G00640)-RELATED"/>
    <property type="match status" value="1"/>
</dbReference>
<dbReference type="STRING" id="205917.A0A4Y9YZX6"/>